<protein>
    <submittedName>
        <fullName evidence="2">Uncharacterized protein</fullName>
    </submittedName>
</protein>
<keyword evidence="3" id="KW-1185">Reference proteome</keyword>
<accession>A0A7J7L8Q0</accession>
<comment type="caution">
    <text evidence="2">The sequence shown here is derived from an EMBL/GenBank/DDBJ whole genome shotgun (WGS) entry which is preliminary data.</text>
</comment>
<name>A0A7J7L8Q0_9MAGN</name>
<dbReference type="AlphaFoldDB" id="A0A7J7L8Q0"/>
<evidence type="ECO:0000313" key="2">
    <source>
        <dbReference type="EMBL" id="KAF6138928.1"/>
    </source>
</evidence>
<proteinExistence type="predicted"/>
<evidence type="ECO:0000256" key="1">
    <source>
        <dbReference type="SAM" id="MobiDB-lite"/>
    </source>
</evidence>
<sequence>MVLNFIPPFSTPLPTTRLASQEISSNTKPLYRNRRVSCSSQSAKFQRPYTSVMIVPTGVGAAIGGYAGDALPVARTLASVADCVISHPNVLNAAMLYWPMPNVLYVEGHALDRFAEGLWALQPVHQNKKTPKKAVEESAKLFMESNRELTKFDKMMSKQLEVMFAKLRILANFDGDGRFAYAIKDEVEIRDKKIVEKAKLEARVVTENSKKFDGDEAPQRDDGERGSPCN</sequence>
<feature type="region of interest" description="Disordered" evidence="1">
    <location>
        <begin position="207"/>
        <end position="230"/>
    </location>
</feature>
<dbReference type="OrthoDB" id="1729603at2759"/>
<dbReference type="InterPro" id="IPR021763">
    <property type="entry name" value="DUF3326"/>
</dbReference>
<dbReference type="Pfam" id="PF11805">
    <property type="entry name" value="DUF3326"/>
    <property type="match status" value="1"/>
</dbReference>
<dbReference type="Proteomes" id="UP000541444">
    <property type="component" value="Unassembled WGS sequence"/>
</dbReference>
<dbReference type="PANTHER" id="PTHR36891">
    <property type="entry name" value="OS01G0127400 PROTEIN"/>
    <property type="match status" value="1"/>
</dbReference>
<reference evidence="2 3" key="1">
    <citation type="journal article" date="2020" name="IScience">
        <title>Genome Sequencing of the Endangered Kingdonia uniflora (Circaeasteraceae, Ranunculales) Reveals Potential Mechanisms of Evolutionary Specialization.</title>
        <authorList>
            <person name="Sun Y."/>
            <person name="Deng T."/>
            <person name="Zhang A."/>
            <person name="Moore M.J."/>
            <person name="Landis J.B."/>
            <person name="Lin N."/>
            <person name="Zhang H."/>
            <person name="Zhang X."/>
            <person name="Huang J."/>
            <person name="Zhang X."/>
            <person name="Sun H."/>
            <person name="Wang H."/>
        </authorList>
    </citation>
    <scope>NUCLEOTIDE SEQUENCE [LARGE SCALE GENOMIC DNA]</scope>
    <source>
        <strain evidence="2">TB1705</strain>
        <tissue evidence="2">Leaf</tissue>
    </source>
</reference>
<organism evidence="2 3">
    <name type="scientific">Kingdonia uniflora</name>
    <dbReference type="NCBI Taxonomy" id="39325"/>
    <lineage>
        <taxon>Eukaryota</taxon>
        <taxon>Viridiplantae</taxon>
        <taxon>Streptophyta</taxon>
        <taxon>Embryophyta</taxon>
        <taxon>Tracheophyta</taxon>
        <taxon>Spermatophyta</taxon>
        <taxon>Magnoliopsida</taxon>
        <taxon>Ranunculales</taxon>
        <taxon>Circaeasteraceae</taxon>
        <taxon>Kingdonia</taxon>
    </lineage>
</organism>
<gene>
    <name evidence="2" type="ORF">GIB67_025657</name>
</gene>
<evidence type="ECO:0000313" key="3">
    <source>
        <dbReference type="Proteomes" id="UP000541444"/>
    </source>
</evidence>
<dbReference type="EMBL" id="JACGCM010002537">
    <property type="protein sequence ID" value="KAF6138928.1"/>
    <property type="molecule type" value="Genomic_DNA"/>
</dbReference>
<dbReference type="PANTHER" id="PTHR36891:SF1">
    <property type="entry name" value="OS01G0127400 PROTEIN"/>
    <property type="match status" value="1"/>
</dbReference>